<dbReference type="GO" id="GO:0005965">
    <property type="term" value="C:protein farnesyltransferase complex"/>
    <property type="evidence" value="ECO:0007669"/>
    <property type="project" value="TreeGrafter"/>
</dbReference>
<evidence type="ECO:0000256" key="8">
    <source>
        <dbReference type="ARBA" id="ARBA00022842"/>
    </source>
</evidence>
<dbReference type="EC" id="2.5.1.58" evidence="4"/>
<evidence type="ECO:0000313" key="14">
    <source>
        <dbReference type="EMBL" id="KIP06799.1"/>
    </source>
</evidence>
<dbReference type="Gene3D" id="1.25.40.120">
    <property type="entry name" value="Protein prenylyltransferase"/>
    <property type="match status" value="1"/>
</dbReference>
<evidence type="ECO:0000256" key="4">
    <source>
        <dbReference type="ARBA" id="ARBA00012702"/>
    </source>
</evidence>
<dbReference type="HOGENOM" id="CLU_026582_1_1_1"/>
<evidence type="ECO:0000256" key="12">
    <source>
        <dbReference type="ARBA" id="ARBA00043086"/>
    </source>
</evidence>
<keyword evidence="5" id="KW-0637">Prenyltransferase</keyword>
<evidence type="ECO:0000256" key="7">
    <source>
        <dbReference type="ARBA" id="ARBA00022737"/>
    </source>
</evidence>
<dbReference type="SUPFAM" id="SSF48439">
    <property type="entry name" value="Protein prenylyltransferase"/>
    <property type="match status" value="1"/>
</dbReference>
<name>A0A0C3NNZ2_PHLG1</name>
<gene>
    <name evidence="14" type="ORF">PHLGIDRAFT_106551</name>
</gene>
<evidence type="ECO:0000313" key="15">
    <source>
        <dbReference type="Proteomes" id="UP000053257"/>
    </source>
</evidence>
<organism evidence="14 15">
    <name type="scientific">Phlebiopsis gigantea (strain 11061_1 CR5-6)</name>
    <name type="common">White-rot fungus</name>
    <name type="synonym">Peniophora gigantea</name>
    <dbReference type="NCBI Taxonomy" id="745531"/>
    <lineage>
        <taxon>Eukaryota</taxon>
        <taxon>Fungi</taxon>
        <taxon>Dikarya</taxon>
        <taxon>Basidiomycota</taxon>
        <taxon>Agaricomycotina</taxon>
        <taxon>Agaricomycetes</taxon>
        <taxon>Polyporales</taxon>
        <taxon>Phanerochaetaceae</taxon>
        <taxon>Phlebiopsis</taxon>
    </lineage>
</organism>
<evidence type="ECO:0000256" key="5">
    <source>
        <dbReference type="ARBA" id="ARBA00022602"/>
    </source>
</evidence>
<evidence type="ECO:0000256" key="13">
    <source>
        <dbReference type="ARBA" id="ARBA00043219"/>
    </source>
</evidence>
<keyword evidence="8" id="KW-0460">Magnesium</keyword>
<dbReference type="PROSITE" id="PS51147">
    <property type="entry name" value="PFTA"/>
    <property type="match status" value="5"/>
</dbReference>
<dbReference type="PANTHER" id="PTHR11129:SF1">
    <property type="entry name" value="PROTEIN FARNESYLTRANSFERASE_GERANYLGERANYLTRANSFERASE TYPE-1 SUBUNIT ALPHA"/>
    <property type="match status" value="1"/>
</dbReference>
<proteinExistence type="inferred from homology"/>
<dbReference type="STRING" id="745531.A0A0C3NNZ2"/>
<keyword evidence="6" id="KW-0808">Transferase</keyword>
<dbReference type="GO" id="GO:0004660">
    <property type="term" value="F:protein farnesyltransferase activity"/>
    <property type="evidence" value="ECO:0007669"/>
    <property type="project" value="UniProtKB-EC"/>
</dbReference>
<comment type="cofactor">
    <cofactor evidence="1">
        <name>Mg(2+)</name>
        <dbReference type="ChEBI" id="CHEBI:18420"/>
    </cofactor>
</comment>
<dbReference type="EC" id="2.5.1.59" evidence="3"/>
<evidence type="ECO:0000256" key="1">
    <source>
        <dbReference type="ARBA" id="ARBA00001946"/>
    </source>
</evidence>
<evidence type="ECO:0000256" key="6">
    <source>
        <dbReference type="ARBA" id="ARBA00022679"/>
    </source>
</evidence>
<dbReference type="AlphaFoldDB" id="A0A0C3NNZ2"/>
<evidence type="ECO:0000256" key="10">
    <source>
        <dbReference type="ARBA" id="ARBA00041392"/>
    </source>
</evidence>
<dbReference type="Pfam" id="PF01239">
    <property type="entry name" value="PPTA"/>
    <property type="match status" value="5"/>
</dbReference>
<reference evidence="14 15" key="1">
    <citation type="journal article" date="2014" name="PLoS Genet.">
        <title>Analysis of the Phlebiopsis gigantea genome, transcriptome and secretome provides insight into its pioneer colonization strategies of wood.</title>
        <authorList>
            <person name="Hori C."/>
            <person name="Ishida T."/>
            <person name="Igarashi K."/>
            <person name="Samejima M."/>
            <person name="Suzuki H."/>
            <person name="Master E."/>
            <person name="Ferreira P."/>
            <person name="Ruiz-Duenas F.J."/>
            <person name="Held B."/>
            <person name="Canessa P."/>
            <person name="Larrondo L.F."/>
            <person name="Schmoll M."/>
            <person name="Druzhinina I.S."/>
            <person name="Kubicek C.P."/>
            <person name="Gaskell J.A."/>
            <person name="Kersten P."/>
            <person name="St John F."/>
            <person name="Glasner J."/>
            <person name="Sabat G."/>
            <person name="Splinter BonDurant S."/>
            <person name="Syed K."/>
            <person name="Yadav J."/>
            <person name="Mgbeahuruike A.C."/>
            <person name="Kovalchuk A."/>
            <person name="Asiegbu F.O."/>
            <person name="Lackner G."/>
            <person name="Hoffmeister D."/>
            <person name="Rencoret J."/>
            <person name="Gutierrez A."/>
            <person name="Sun H."/>
            <person name="Lindquist E."/>
            <person name="Barry K."/>
            <person name="Riley R."/>
            <person name="Grigoriev I.V."/>
            <person name="Henrissat B."/>
            <person name="Kues U."/>
            <person name="Berka R.M."/>
            <person name="Martinez A.T."/>
            <person name="Covert S.F."/>
            <person name="Blanchette R.A."/>
            <person name="Cullen D."/>
        </authorList>
    </citation>
    <scope>NUCLEOTIDE SEQUENCE [LARGE SCALE GENOMIC DNA]</scope>
    <source>
        <strain evidence="14 15">11061_1 CR5-6</strain>
    </source>
</reference>
<dbReference type="InterPro" id="IPR002088">
    <property type="entry name" value="Prenyl_trans_a"/>
</dbReference>
<dbReference type="GO" id="GO:0005953">
    <property type="term" value="C:CAAX-protein geranylgeranyltransferase complex"/>
    <property type="evidence" value="ECO:0007669"/>
    <property type="project" value="TreeGrafter"/>
</dbReference>
<comment type="similarity">
    <text evidence="2">Belongs to the protein prenyltransferase subunit alpha family.</text>
</comment>
<dbReference type="GO" id="GO:0004662">
    <property type="term" value="F:CAAX-protein geranylgeranyltransferase activity"/>
    <property type="evidence" value="ECO:0007669"/>
    <property type="project" value="UniProtKB-EC"/>
</dbReference>
<dbReference type="OrthoDB" id="10255768at2759"/>
<accession>A0A0C3NNZ2</accession>
<dbReference type="EMBL" id="KN840510">
    <property type="protein sequence ID" value="KIP06799.1"/>
    <property type="molecule type" value="Genomic_DNA"/>
</dbReference>
<keyword evidence="15" id="KW-1185">Reference proteome</keyword>
<evidence type="ECO:0000256" key="11">
    <source>
        <dbReference type="ARBA" id="ARBA00042436"/>
    </source>
</evidence>
<dbReference type="PANTHER" id="PTHR11129">
    <property type="entry name" value="PROTEIN FARNESYLTRANSFERASE ALPHA SUBUNIT/RAB GERANYLGERANYL TRANSFERASE ALPHA SUBUNIT"/>
    <property type="match status" value="1"/>
</dbReference>
<keyword evidence="7" id="KW-0677">Repeat</keyword>
<sequence length="351" mass="40326">MSYLSSEDDVAPLLYCERPEWQDVTPISQYEAVSSPIAPIFYTPEYKDATNYFRGVVKTGETSERVLELTERIIRMNPAHYSAWQYRYRTLLATNAPLDVELKLMDQIAAHNMKTYQVWHHRRLLITQLTSASLAKDPVDTATAELEFIGNVLALDTKNYHTWSYRQWLLAHFDDAGLWLGELPYVDDLLLEDVRNNSAWHHRYFVVFGRGSRSQATPAEEGEVLQREIRYVKDKISVAPNNPSAWNYLRGILEYSNTPFSTLLPFTEPYTRAYVQPTDDVVDLDNPKPSSDATLPCVAALDFLAEAYVRAGGDGVGKAVELWKQLANEHDTMRKKYWEYRIKEALEGKTN</sequence>
<evidence type="ECO:0000256" key="2">
    <source>
        <dbReference type="ARBA" id="ARBA00006734"/>
    </source>
</evidence>
<dbReference type="Proteomes" id="UP000053257">
    <property type="component" value="Unassembled WGS sequence"/>
</dbReference>
<evidence type="ECO:0000256" key="9">
    <source>
        <dbReference type="ARBA" id="ARBA00040965"/>
    </source>
</evidence>
<protein>
    <recommendedName>
        <fullName evidence="9">Protein farnesyltransferase/geranylgeranyltransferase type-1 subunit alpha</fullName>
        <ecNumber evidence="4">2.5.1.58</ecNumber>
        <ecNumber evidence="3">2.5.1.59</ecNumber>
    </recommendedName>
    <alternativeName>
        <fullName evidence="12">CAAX farnesyltransferase subunit alpha</fullName>
    </alternativeName>
    <alternativeName>
        <fullName evidence="11">FTase-alpha</fullName>
    </alternativeName>
    <alternativeName>
        <fullName evidence="10">Ras proteins prenyltransferase subunit alpha</fullName>
    </alternativeName>
    <alternativeName>
        <fullName evidence="13">Type I protein geranyl-geranyltransferase subunit alpha</fullName>
    </alternativeName>
</protein>
<evidence type="ECO:0000256" key="3">
    <source>
        <dbReference type="ARBA" id="ARBA00012700"/>
    </source>
</evidence>